<dbReference type="AlphaFoldDB" id="A0A561DVH0"/>
<gene>
    <name evidence="1" type="ORF">BKA23_3366</name>
</gene>
<keyword evidence="2" id="KW-1185">Reference proteome</keyword>
<accession>A0A561DVH0</accession>
<dbReference type="Proteomes" id="UP000318297">
    <property type="component" value="Unassembled WGS sequence"/>
</dbReference>
<comment type="caution">
    <text evidence="1">The sequence shown here is derived from an EMBL/GenBank/DDBJ whole genome shotgun (WGS) entry which is preliminary data.</text>
</comment>
<evidence type="ECO:0000313" key="1">
    <source>
        <dbReference type="EMBL" id="TWE07353.1"/>
    </source>
</evidence>
<sequence length="112" mass="12596">MVLPERPDWDYVIDHVLTRISMFTKPTYESAVAFVEGFDFARGDEVHPLMQAWAVERFGKTNLGWPLILAHLVLHVPHYVPGPGTGPFPQEVDRAAIALLRQALREVTSSTT</sequence>
<reference evidence="1 2" key="1">
    <citation type="submission" date="2019-06" db="EMBL/GenBank/DDBJ databases">
        <title>Sequencing the genomes of 1000 actinobacteria strains.</title>
        <authorList>
            <person name="Klenk H.-P."/>
        </authorList>
    </citation>
    <scope>NUCLEOTIDE SEQUENCE [LARGE SCALE GENOMIC DNA]</scope>
    <source>
        <strain evidence="1 2">DSM 19560</strain>
    </source>
</reference>
<name>A0A561DVH0_9MICO</name>
<proteinExistence type="predicted"/>
<dbReference type="EMBL" id="VIVQ01000005">
    <property type="protein sequence ID" value="TWE07353.1"/>
    <property type="molecule type" value="Genomic_DNA"/>
</dbReference>
<organism evidence="1 2">
    <name type="scientific">Rudaeicoccus suwonensis</name>
    <dbReference type="NCBI Taxonomy" id="657409"/>
    <lineage>
        <taxon>Bacteria</taxon>
        <taxon>Bacillati</taxon>
        <taxon>Actinomycetota</taxon>
        <taxon>Actinomycetes</taxon>
        <taxon>Micrococcales</taxon>
        <taxon>Dermacoccaceae</taxon>
        <taxon>Rudaeicoccus</taxon>
    </lineage>
</organism>
<protein>
    <submittedName>
        <fullName evidence="1">Uncharacterized protein</fullName>
    </submittedName>
</protein>
<evidence type="ECO:0000313" key="2">
    <source>
        <dbReference type="Proteomes" id="UP000318297"/>
    </source>
</evidence>